<comment type="caution">
    <text evidence="8">The sequence shown here is derived from an EMBL/GenBank/DDBJ whole genome shotgun (WGS) entry which is preliminary data.</text>
</comment>
<dbReference type="InterPro" id="IPR009003">
    <property type="entry name" value="Peptidase_S1_PA"/>
</dbReference>
<dbReference type="CDD" id="cd21112">
    <property type="entry name" value="alphaLP-like"/>
    <property type="match status" value="1"/>
</dbReference>
<feature type="signal peptide" evidence="6">
    <location>
        <begin position="1"/>
        <end position="27"/>
    </location>
</feature>
<dbReference type="Pfam" id="PF00089">
    <property type="entry name" value="Trypsin"/>
    <property type="match status" value="1"/>
</dbReference>
<dbReference type="Gene3D" id="2.40.10.10">
    <property type="entry name" value="Trypsin-like serine proteases"/>
    <property type="match status" value="2"/>
</dbReference>
<dbReference type="InterPro" id="IPR001254">
    <property type="entry name" value="Trypsin_dom"/>
</dbReference>
<keyword evidence="3" id="KW-0378">Hydrolase</keyword>
<gene>
    <name evidence="8" type="ORF">D7Y33_02980</name>
</gene>
<dbReference type="RefSeq" id="WP_100443508.1">
    <property type="nucleotide sequence ID" value="NZ_CP154630.1"/>
</dbReference>
<organism evidence="8 9">
    <name type="scientific">Stenotrophomonas maltophilia</name>
    <name type="common">Pseudomonas maltophilia</name>
    <name type="synonym">Xanthomonas maltophilia</name>
    <dbReference type="NCBI Taxonomy" id="40324"/>
    <lineage>
        <taxon>Bacteria</taxon>
        <taxon>Pseudomonadati</taxon>
        <taxon>Pseudomonadota</taxon>
        <taxon>Gammaproteobacteria</taxon>
        <taxon>Lysobacterales</taxon>
        <taxon>Lysobacteraceae</taxon>
        <taxon>Stenotrophomonas</taxon>
        <taxon>Stenotrophomonas maltophilia group</taxon>
    </lineage>
</organism>
<comment type="similarity">
    <text evidence="1">Belongs to the peptidase S1 family.</text>
</comment>
<reference evidence="8" key="1">
    <citation type="submission" date="2018-09" db="EMBL/GenBank/DDBJ databases">
        <authorList>
            <person name="Groschel M."/>
            <person name="Kohl T."/>
            <person name="Conchillo-Sole O."/>
            <person name="Mamat U."/>
            <person name="Yero D."/>
            <person name="Niemann S."/>
            <person name="Daura X."/>
            <person name="Gibert I."/>
        </authorList>
    </citation>
    <scope>NUCLEOTIDE SEQUENCE</scope>
    <source>
        <strain evidence="8">OG156</strain>
    </source>
</reference>
<evidence type="ECO:0000256" key="6">
    <source>
        <dbReference type="SAM" id="SignalP"/>
    </source>
</evidence>
<evidence type="ECO:0000256" key="1">
    <source>
        <dbReference type="ARBA" id="ARBA00007664"/>
    </source>
</evidence>
<evidence type="ECO:0000313" key="9">
    <source>
        <dbReference type="Proteomes" id="UP000822271"/>
    </source>
</evidence>
<evidence type="ECO:0000256" key="3">
    <source>
        <dbReference type="ARBA" id="ARBA00022801"/>
    </source>
</evidence>
<keyword evidence="4" id="KW-0720">Serine protease</keyword>
<proteinExistence type="inferred from homology"/>
<dbReference type="GO" id="GO:0006508">
    <property type="term" value="P:proteolysis"/>
    <property type="evidence" value="ECO:0007669"/>
    <property type="project" value="UniProtKB-KW"/>
</dbReference>
<evidence type="ECO:0000256" key="5">
    <source>
        <dbReference type="ARBA" id="ARBA00023157"/>
    </source>
</evidence>
<sequence length="502" mass="54042">MINLIPNNCIRLLTWLALSSIAFGSHARAGVENPSAYTYSRIFGVSEAEARYRSLKSVAAAPLEARIQAAEPATFGGLYVEHQPDFRIVVMFTRKPAETLAKYTQDPVFVAGTSPQSLEMLLATQAEGGAQLQARGVEFESGLDVKRSLVTFYVKDEVAARRTLRPLLGAVDFVKIKAVKGFTVTTAIQGGNRIAGATIACTTGFNVFDAERELGILTAGHCDNAASYQGVAAPMVFQAEQDAGDYDVQWHKESATGPRQPQANEITLINGPSPTLEITSVLPSTAMHLGDVVCKSGISGHYACGTIQDMNSMSNYNGVIGRYIRARNLSAGPLSVEGDSGGPVFSNHAAVGIIHGRGGEGTGFENDLYYMPIERVSVLGVSVLTEAFEVTGIADRTENYFRPFSVPVTYRGVPKFPIELTLERPVCPSGPCEPATETLSEKTPSPLNYTWVCFYPIVLYPPPVIPPPPLTWRERVTLKDASGIAAEPVEYNLHCSGCPDCP</sequence>
<name>A0A2J0T1L5_STEMA</name>
<reference evidence="8" key="2">
    <citation type="journal article" date="2020" name="Front. Microbiol.">
        <title>Genetic Variants of the DSF Quorum Sensing System in Stenotrophomonas maltophilia Influence Virulence and Resistance Phenotypes Among Genotypically Diverse Clinical Isolates.</title>
        <authorList>
            <person name="Yero D."/>
            <person name="Huedo P."/>
            <person name="Conchillo-Sole O."/>
            <person name="Martinez-Servat S."/>
            <person name="Mamat U."/>
            <person name="Coves X."/>
            <person name="Llanas F."/>
            <person name="Roca I."/>
            <person name="Vila J."/>
            <person name="Schaible U.E."/>
            <person name="Daura X."/>
            <person name="Gibert I."/>
        </authorList>
    </citation>
    <scope>NUCLEOTIDE SEQUENCE</scope>
    <source>
        <strain evidence="8">OG156</strain>
    </source>
</reference>
<keyword evidence="5" id="KW-1015">Disulfide bond</keyword>
<dbReference type="Proteomes" id="UP000822271">
    <property type="component" value="Unassembled WGS sequence"/>
</dbReference>
<evidence type="ECO:0000259" key="7">
    <source>
        <dbReference type="Pfam" id="PF00089"/>
    </source>
</evidence>
<dbReference type="GO" id="GO:0004252">
    <property type="term" value="F:serine-type endopeptidase activity"/>
    <property type="evidence" value="ECO:0007669"/>
    <property type="project" value="InterPro"/>
</dbReference>
<feature type="domain" description="Peptidase S1" evidence="7">
    <location>
        <begin position="215"/>
        <end position="363"/>
    </location>
</feature>
<dbReference type="SUPFAM" id="SSF50494">
    <property type="entry name" value="Trypsin-like serine proteases"/>
    <property type="match status" value="1"/>
</dbReference>
<dbReference type="OrthoDB" id="6052448at2"/>
<keyword evidence="2" id="KW-0645">Protease</keyword>
<dbReference type="InterPro" id="IPR043504">
    <property type="entry name" value="Peptidase_S1_PA_chymotrypsin"/>
</dbReference>
<dbReference type="AlphaFoldDB" id="A0A2J0T1L5"/>
<dbReference type="InterPro" id="IPR001316">
    <property type="entry name" value="Pept_S1A_streptogrisin"/>
</dbReference>
<dbReference type="PRINTS" id="PR00861">
    <property type="entry name" value="ALYTICPTASE"/>
</dbReference>
<protein>
    <recommendedName>
        <fullName evidence="7">Peptidase S1 domain-containing protein</fullName>
    </recommendedName>
</protein>
<evidence type="ECO:0000313" key="8">
    <source>
        <dbReference type="EMBL" id="MBA0309983.1"/>
    </source>
</evidence>
<keyword evidence="6" id="KW-0732">Signal</keyword>
<accession>A0A2J0T1L5</accession>
<evidence type="ECO:0000256" key="2">
    <source>
        <dbReference type="ARBA" id="ARBA00022670"/>
    </source>
</evidence>
<dbReference type="EMBL" id="RAUE01000004">
    <property type="protein sequence ID" value="MBA0309983.1"/>
    <property type="molecule type" value="Genomic_DNA"/>
</dbReference>
<feature type="chain" id="PRO_5043156471" description="Peptidase S1 domain-containing protein" evidence="6">
    <location>
        <begin position="28"/>
        <end position="502"/>
    </location>
</feature>
<evidence type="ECO:0000256" key="4">
    <source>
        <dbReference type="ARBA" id="ARBA00022825"/>
    </source>
</evidence>